<reference evidence="1" key="1">
    <citation type="submission" date="2022-11" db="EMBL/GenBank/DDBJ databases">
        <authorList>
            <person name="Petersen C."/>
        </authorList>
    </citation>
    <scope>NUCLEOTIDE SEQUENCE</scope>
    <source>
        <strain evidence="1">IBT 16849</strain>
    </source>
</reference>
<reference evidence="1" key="2">
    <citation type="journal article" date="2023" name="IMA Fungus">
        <title>Comparative genomic study of the Penicillium genus elucidates a diverse pangenome and 15 lateral gene transfer events.</title>
        <authorList>
            <person name="Petersen C."/>
            <person name="Sorensen T."/>
            <person name="Nielsen M.R."/>
            <person name="Sondergaard T.E."/>
            <person name="Sorensen J.L."/>
            <person name="Fitzpatrick D.A."/>
            <person name="Frisvad J.C."/>
            <person name="Nielsen K.L."/>
        </authorList>
    </citation>
    <scope>NUCLEOTIDE SEQUENCE</scope>
    <source>
        <strain evidence="1">IBT 16849</strain>
    </source>
</reference>
<keyword evidence="2" id="KW-1185">Reference proteome</keyword>
<gene>
    <name evidence="1" type="ORF">N7472_006962</name>
</gene>
<accession>A0A9W9JEE1</accession>
<organism evidence="1 2">
    <name type="scientific">Penicillium cf. griseofulvum</name>
    <dbReference type="NCBI Taxonomy" id="2972120"/>
    <lineage>
        <taxon>Eukaryota</taxon>
        <taxon>Fungi</taxon>
        <taxon>Dikarya</taxon>
        <taxon>Ascomycota</taxon>
        <taxon>Pezizomycotina</taxon>
        <taxon>Eurotiomycetes</taxon>
        <taxon>Eurotiomycetidae</taxon>
        <taxon>Eurotiales</taxon>
        <taxon>Aspergillaceae</taxon>
        <taxon>Penicillium</taxon>
    </lineage>
</organism>
<dbReference type="AlphaFoldDB" id="A0A9W9JEE1"/>
<name>A0A9W9JEE1_9EURO</name>
<sequence length="38" mass="4318">MSSSEPAIKSPKFRLMRTIMHTKWLLGSSMLRPEVSAL</sequence>
<evidence type="ECO:0000313" key="2">
    <source>
        <dbReference type="Proteomes" id="UP001150879"/>
    </source>
</evidence>
<dbReference type="Proteomes" id="UP001150879">
    <property type="component" value="Unassembled WGS sequence"/>
</dbReference>
<comment type="caution">
    <text evidence="1">The sequence shown here is derived from an EMBL/GenBank/DDBJ whole genome shotgun (WGS) entry which is preliminary data.</text>
</comment>
<protein>
    <submittedName>
        <fullName evidence="1">Uncharacterized protein</fullName>
    </submittedName>
</protein>
<proteinExistence type="predicted"/>
<evidence type="ECO:0000313" key="1">
    <source>
        <dbReference type="EMBL" id="KAJ5194496.1"/>
    </source>
</evidence>
<dbReference type="EMBL" id="JAPQKP010000004">
    <property type="protein sequence ID" value="KAJ5194496.1"/>
    <property type="molecule type" value="Genomic_DNA"/>
</dbReference>